<evidence type="ECO:0000313" key="1">
    <source>
        <dbReference type="EMBL" id="TQD33486.1"/>
    </source>
</evidence>
<sequence length="67" mass="7913">MHTSQPRIRIIDACDLSLFKNVSMTTAYREFKLIQQYFNKQKSHVVLNREAAEYYGISIEDFEALCH</sequence>
<keyword evidence="2" id="KW-1185">Reference proteome</keyword>
<name>A0A507Z700_9FLAO</name>
<dbReference type="RefSeq" id="WP_141422752.1">
    <property type="nucleotide sequence ID" value="NZ_VIAR01000019.1"/>
</dbReference>
<accession>A0A507Z700</accession>
<evidence type="ECO:0000313" key="2">
    <source>
        <dbReference type="Proteomes" id="UP000317169"/>
    </source>
</evidence>
<dbReference type="OrthoDB" id="711499at2"/>
<proteinExistence type="predicted"/>
<protein>
    <submittedName>
        <fullName evidence="1">Uncharacterized protein</fullName>
    </submittedName>
</protein>
<dbReference type="AlphaFoldDB" id="A0A507Z700"/>
<comment type="caution">
    <text evidence="1">The sequence shown here is derived from an EMBL/GenBank/DDBJ whole genome shotgun (WGS) entry which is preliminary data.</text>
</comment>
<organism evidence="1 2">
    <name type="scientific">Haloflavibacter putidus</name>
    <dbReference type="NCBI Taxonomy" id="2576776"/>
    <lineage>
        <taxon>Bacteria</taxon>
        <taxon>Pseudomonadati</taxon>
        <taxon>Bacteroidota</taxon>
        <taxon>Flavobacteriia</taxon>
        <taxon>Flavobacteriales</taxon>
        <taxon>Flavobacteriaceae</taxon>
        <taxon>Haloflavibacter</taxon>
    </lineage>
</organism>
<reference evidence="1 2" key="1">
    <citation type="submission" date="2019-06" db="EMBL/GenBank/DDBJ databases">
        <title>Flavibacter putida gen. nov., sp. nov., a novel marine bacterium of the family Flavobacteriaceae isolated from coastal seawater.</title>
        <authorList>
            <person name="Feng X."/>
        </authorList>
    </citation>
    <scope>NUCLEOTIDE SEQUENCE [LARGE SCALE GENOMIC DNA]</scope>
    <source>
        <strain evidence="1 2">PLHSN227</strain>
    </source>
</reference>
<gene>
    <name evidence="1" type="ORF">FKR84_13000</name>
</gene>
<dbReference type="EMBL" id="VIAR01000019">
    <property type="protein sequence ID" value="TQD33486.1"/>
    <property type="molecule type" value="Genomic_DNA"/>
</dbReference>
<dbReference type="Proteomes" id="UP000317169">
    <property type="component" value="Unassembled WGS sequence"/>
</dbReference>